<reference evidence="1" key="1">
    <citation type="submission" date="2023-10" db="EMBL/GenBank/DDBJ databases">
        <authorList>
            <person name="Chen Y."/>
            <person name="Shah S."/>
            <person name="Dougan E. K."/>
            <person name="Thang M."/>
            <person name="Chan C."/>
        </authorList>
    </citation>
    <scope>NUCLEOTIDE SEQUENCE [LARGE SCALE GENOMIC DNA]</scope>
</reference>
<keyword evidence="2" id="KW-1185">Reference proteome</keyword>
<evidence type="ECO:0000313" key="2">
    <source>
        <dbReference type="Proteomes" id="UP001189429"/>
    </source>
</evidence>
<gene>
    <name evidence="1" type="ORF">PCOR1329_LOCUS33514</name>
</gene>
<proteinExistence type="predicted"/>
<dbReference type="EMBL" id="CAUYUJ010014125">
    <property type="protein sequence ID" value="CAK0837269.1"/>
    <property type="molecule type" value="Genomic_DNA"/>
</dbReference>
<name>A0ABN9SXQ9_9DINO</name>
<accession>A0ABN9SXQ9</accession>
<protein>
    <submittedName>
        <fullName evidence="1">Uncharacterized protein</fullName>
    </submittedName>
</protein>
<organism evidence="1 2">
    <name type="scientific">Prorocentrum cordatum</name>
    <dbReference type="NCBI Taxonomy" id="2364126"/>
    <lineage>
        <taxon>Eukaryota</taxon>
        <taxon>Sar</taxon>
        <taxon>Alveolata</taxon>
        <taxon>Dinophyceae</taxon>
        <taxon>Prorocentrales</taxon>
        <taxon>Prorocentraceae</taxon>
        <taxon>Prorocentrum</taxon>
    </lineage>
</organism>
<comment type="caution">
    <text evidence="1">The sequence shown here is derived from an EMBL/GenBank/DDBJ whole genome shotgun (WGS) entry which is preliminary data.</text>
</comment>
<evidence type="ECO:0000313" key="1">
    <source>
        <dbReference type="EMBL" id="CAK0837269.1"/>
    </source>
</evidence>
<sequence>MAATPTDVRWHLEDGVEHNFSPACLEHAKGLYVLAAPGLRLPGWGMDDADMMHRMMALTSWLDLLSTCRVRHVLVLMAPEELQRRYAGLGDGSLEATCEGQGIPPAAQR</sequence>
<dbReference type="Proteomes" id="UP001189429">
    <property type="component" value="Unassembled WGS sequence"/>
</dbReference>